<dbReference type="EMBL" id="CP000816">
    <property type="protein sequence ID" value="ABU82272.1"/>
    <property type="molecule type" value="Genomic_DNA"/>
</dbReference>
<dbReference type="PANTHER" id="PTHR36838">
    <property type="entry name" value="AUXIN EFFLUX CARRIER FAMILY PROTEIN"/>
    <property type="match status" value="1"/>
</dbReference>
<name>A8ABH0_IGNH4</name>
<keyword evidence="4" id="KW-1185">Reference proteome</keyword>
<keyword evidence="2" id="KW-0472">Membrane</keyword>
<dbReference type="STRING" id="453591.Igni_1095"/>
<evidence type="ECO:0000256" key="2">
    <source>
        <dbReference type="SAM" id="Phobius"/>
    </source>
</evidence>
<sequence>MSALDAVSLALLLLGFPLGRTRAKALAPPLSKFLVYAVAPVLGFWAGTHLESEPLLPLALVAEVITFYLARKAFEGCEKKGAAGIVSAFGNTIFLGIPAVLAAGGSVSAAAAYAMLTTFVHYTLAALYSCKGRGKLFKLQPFTVTFLLGVLLGPFSQQLEGLRWTEALAAELSKLGLLILGLSFEFQYLRVDWEVLKVGAFKHLLLPALTLPVALLTEPKSIMLEASMPPAFMNIALAYAYGYDTKLVTKSVITLTLAWLPAFLSLAPLLRAR</sequence>
<dbReference type="Proteomes" id="UP000000262">
    <property type="component" value="Chromosome"/>
</dbReference>
<evidence type="ECO:0000256" key="1">
    <source>
        <dbReference type="ARBA" id="ARBA00022448"/>
    </source>
</evidence>
<accession>A8ABH0</accession>
<keyword evidence="2" id="KW-0812">Transmembrane</keyword>
<dbReference type="eggNOG" id="arCOG04756">
    <property type="taxonomic scope" value="Archaea"/>
</dbReference>
<keyword evidence="2" id="KW-1133">Transmembrane helix</keyword>
<feature type="transmembrane region" description="Helical" evidence="2">
    <location>
        <begin position="252"/>
        <end position="270"/>
    </location>
</feature>
<proteinExistence type="predicted"/>
<dbReference type="AlphaFoldDB" id="A8ABH0"/>
<feature type="transmembrane region" description="Helical" evidence="2">
    <location>
        <begin position="82"/>
        <end position="104"/>
    </location>
</feature>
<feature type="transmembrane region" description="Helical" evidence="2">
    <location>
        <begin position="136"/>
        <end position="155"/>
    </location>
</feature>
<organism evidence="3 4">
    <name type="scientific">Ignicoccus hospitalis (strain KIN4/I / DSM 18386 / JCM 14125)</name>
    <dbReference type="NCBI Taxonomy" id="453591"/>
    <lineage>
        <taxon>Archaea</taxon>
        <taxon>Thermoproteota</taxon>
        <taxon>Thermoprotei</taxon>
        <taxon>Desulfurococcales</taxon>
        <taxon>Desulfurococcaceae</taxon>
        <taxon>Ignicoccus</taxon>
    </lineage>
</organism>
<gene>
    <name evidence="3" type="ordered locus">Igni_1095</name>
</gene>
<dbReference type="HOGENOM" id="CLU_1017835_0_0_2"/>
<feature type="transmembrane region" description="Helical" evidence="2">
    <location>
        <begin position="110"/>
        <end position="129"/>
    </location>
</feature>
<evidence type="ECO:0000313" key="3">
    <source>
        <dbReference type="EMBL" id="ABU82272.1"/>
    </source>
</evidence>
<evidence type="ECO:0000313" key="4">
    <source>
        <dbReference type="Proteomes" id="UP000000262"/>
    </source>
</evidence>
<dbReference type="KEGG" id="iho:Igni_1095"/>
<protein>
    <submittedName>
        <fullName evidence="3">Auxin Efflux Carrier</fullName>
    </submittedName>
</protein>
<dbReference type="PANTHER" id="PTHR36838:SF3">
    <property type="entry name" value="TRANSPORTER AUXIN EFFLUX CARRIER EC FAMILY"/>
    <property type="match status" value="1"/>
</dbReference>
<reference evidence="3 4" key="1">
    <citation type="journal article" date="2008" name="Genome Biol.">
        <title>A genomic analysis of the archaeal system Ignicoccus hospitalis-Nanoarchaeum equitans.</title>
        <authorList>
            <person name="Podar M."/>
            <person name="Anderson I."/>
            <person name="Makarova K.S."/>
            <person name="Elkins J.G."/>
            <person name="Ivanova N."/>
            <person name="Wall M.A."/>
            <person name="Lykidis A."/>
            <person name="Mavromatis K."/>
            <person name="Sun H."/>
            <person name="Hudson M.E."/>
            <person name="Chen W."/>
            <person name="Deciu C."/>
            <person name="Hutchison D."/>
            <person name="Eads J.R."/>
            <person name="Anderson A."/>
            <person name="Fernandes F."/>
            <person name="Szeto E."/>
            <person name="Lapidus A."/>
            <person name="Kyrpides N.C."/>
            <person name="Saier M.H.Jr."/>
            <person name="Richardson P.M."/>
            <person name="Rachel R."/>
            <person name="Huber H."/>
            <person name="Eisen J.A."/>
            <person name="Koonin E.V."/>
            <person name="Keller M."/>
            <person name="Stetter K.O."/>
        </authorList>
    </citation>
    <scope>NUCLEOTIDE SEQUENCE [LARGE SCALE GENOMIC DNA]</scope>
    <source>
        <strain evidence="4">KIN4/I / DSM 18386 / JCM 14125</strain>
    </source>
</reference>
<keyword evidence="1" id="KW-0813">Transport</keyword>